<gene>
    <name evidence="1" type="ORF">ALC60_02024</name>
</gene>
<reference evidence="1 2" key="1">
    <citation type="submission" date="2015-09" db="EMBL/GenBank/DDBJ databases">
        <title>Trachymyrmex zeteki WGS genome.</title>
        <authorList>
            <person name="Nygaard S."/>
            <person name="Hu H."/>
            <person name="Boomsma J."/>
            <person name="Zhang G."/>
        </authorList>
    </citation>
    <scope>NUCLEOTIDE SEQUENCE [LARGE SCALE GENOMIC DNA]</scope>
    <source>
        <strain evidence="1">Tzet28-1</strain>
        <tissue evidence="1">Whole body</tissue>
    </source>
</reference>
<name>A0A151XF33_9HYME</name>
<keyword evidence="2" id="KW-1185">Reference proteome</keyword>
<accession>A0A151XF33</accession>
<evidence type="ECO:0000313" key="2">
    <source>
        <dbReference type="Proteomes" id="UP000075809"/>
    </source>
</evidence>
<protein>
    <submittedName>
        <fullName evidence="1">Uncharacterized protein</fullName>
    </submittedName>
</protein>
<dbReference type="EMBL" id="KQ982209">
    <property type="protein sequence ID" value="KYQ58967.1"/>
    <property type="molecule type" value="Genomic_DNA"/>
</dbReference>
<dbReference type="Proteomes" id="UP000075809">
    <property type="component" value="Unassembled WGS sequence"/>
</dbReference>
<evidence type="ECO:0000313" key="1">
    <source>
        <dbReference type="EMBL" id="KYQ58967.1"/>
    </source>
</evidence>
<sequence>MYLVRKHDTGSFDALVGRSCSNCIQPMYTIFPCNVCPINAEQLEDIIDEADEEYENNPAISDCAVRSP</sequence>
<organism evidence="1 2">
    <name type="scientific">Mycetomoellerius zeteki</name>
    <dbReference type="NCBI Taxonomy" id="64791"/>
    <lineage>
        <taxon>Eukaryota</taxon>
        <taxon>Metazoa</taxon>
        <taxon>Ecdysozoa</taxon>
        <taxon>Arthropoda</taxon>
        <taxon>Hexapoda</taxon>
        <taxon>Insecta</taxon>
        <taxon>Pterygota</taxon>
        <taxon>Neoptera</taxon>
        <taxon>Endopterygota</taxon>
        <taxon>Hymenoptera</taxon>
        <taxon>Apocrita</taxon>
        <taxon>Aculeata</taxon>
        <taxon>Formicoidea</taxon>
        <taxon>Formicidae</taxon>
        <taxon>Myrmicinae</taxon>
        <taxon>Mycetomoellerius</taxon>
    </lineage>
</organism>
<proteinExistence type="predicted"/>
<dbReference type="AlphaFoldDB" id="A0A151XF33"/>